<feature type="binding site" evidence="6">
    <location>
        <position position="225"/>
    </location>
    <ligand>
        <name>Ca(2+)</name>
        <dbReference type="ChEBI" id="CHEBI:29108"/>
    </ligand>
</feature>
<sequence>MKESGTINYLITFTFIIPFVLSQSTLLNLGAGGIQERRVCTDEMPCNFRLVADLDMKSKPGSGEKNYKSLFQKGSIIQDKRGNYRVYWGESLELKSGYNEYGRGMELSELISYNGMMLAGDDRTGIIFEITDDGKGVAPRYILSEGNGRTAKGMKIEWFAVRDGILWVGSFGKEFVSNGIIEKRDNMWVATIDKRGYVSRFNWSFVYEKIRNSLGAQYPGYCIHEAVIWSHLMRKWIFLPRRVSFDEYDEEKDEKRGSNKMIIMTDDFEILEIIDVGLIIPERGFSSLKFLPGSFDQIIVATKSVEESISDTQKSFLTIFTINGKILMEDLEVPGDYKYEGIEFI</sequence>
<dbReference type="GO" id="GO:0030899">
    <property type="term" value="F:calcium-dependent ATPase activity"/>
    <property type="evidence" value="ECO:0000250"/>
    <property type="project" value="UniProtKB"/>
</dbReference>
<dbReference type="InterPro" id="IPR036258">
    <property type="entry name" value="Apyrase_sf"/>
</dbReference>
<organism evidence="8">
    <name type="scientific">Cryptosporidium hominis</name>
    <dbReference type="NCBI Taxonomy" id="237895"/>
    <lineage>
        <taxon>Eukaryota</taxon>
        <taxon>Sar</taxon>
        <taxon>Alveolata</taxon>
        <taxon>Apicomplexa</taxon>
        <taxon>Conoidasida</taxon>
        <taxon>Coccidia</taxon>
        <taxon>Eucoccidiorida</taxon>
        <taxon>Eimeriorina</taxon>
        <taxon>Cryptosporidiidae</taxon>
        <taxon>Cryptosporidium</taxon>
    </lineage>
</organism>
<reference evidence="9 10" key="3">
    <citation type="submission" date="2017-10" db="EMBL/GenBank/DDBJ databases">
        <title>Consistent, comparative and evidence-based genome annotation and re-annotation for the closely-related species, Cryptosporidium parvum, C. hominis and C. tyzzeri.</title>
        <authorList>
            <person name="Baptista R.P."/>
            <person name="Li Y."/>
            <person name="Sateriale A."/>
            <person name="Striepen B."/>
            <person name="Kissinger J.C."/>
        </authorList>
    </citation>
    <scope>NUCLEOTIDE SEQUENCE [LARGE SCALE GENOMIC DNA]</scope>
    <source>
        <strain evidence="9">30976</strain>
    </source>
</reference>
<evidence type="ECO:0000256" key="4">
    <source>
        <dbReference type="ARBA" id="ARBA00022837"/>
    </source>
</evidence>
<dbReference type="SUPFAM" id="SSF101887">
    <property type="entry name" value="Apyrase"/>
    <property type="match status" value="1"/>
</dbReference>
<dbReference type="GO" id="GO:0017110">
    <property type="term" value="F:nucleoside diphosphate phosphatase activity"/>
    <property type="evidence" value="ECO:0000250"/>
    <property type="project" value="UniProtKB"/>
</dbReference>
<reference evidence="8" key="2">
    <citation type="submission" date="2015-08" db="EMBL/GenBank/DDBJ databases">
        <authorList>
            <person name="Babu N.S."/>
            <person name="Beckwith C.J."/>
            <person name="Beseler K.G."/>
            <person name="Brison A."/>
            <person name="Carone J.V."/>
            <person name="Caskin T.P."/>
            <person name="Diamond M."/>
            <person name="Durham M.E."/>
            <person name="Foxe J.M."/>
            <person name="Go M."/>
            <person name="Henderson B.A."/>
            <person name="Jones I.B."/>
            <person name="McGettigan J.A."/>
            <person name="Micheletti S.J."/>
            <person name="Nasrallah M.E."/>
            <person name="Ortiz D."/>
            <person name="Piller C.R."/>
            <person name="Privatt S.R."/>
            <person name="Schneider S.L."/>
            <person name="Sharp S."/>
            <person name="Smith T.C."/>
            <person name="Stanton J.D."/>
            <person name="Ullery H.E."/>
            <person name="Wilson R.J."/>
            <person name="Serrano M.G."/>
            <person name="Buck G."/>
            <person name="Lee V."/>
            <person name="Wang Y."/>
            <person name="Carvalho R."/>
            <person name="Voegtly L."/>
            <person name="Shi R."/>
            <person name="Duckworth R."/>
            <person name="Johnson A."/>
            <person name="Loviza R."/>
            <person name="Walstead R."/>
            <person name="Shah Z."/>
            <person name="Kiflezghi M."/>
            <person name="Wade K."/>
            <person name="Ball S.L."/>
            <person name="Bradley K.W."/>
            <person name="Asai D.J."/>
            <person name="Bowman C.A."/>
            <person name="Russell D.A."/>
            <person name="Pope W.H."/>
            <person name="Jacobs-Sera D."/>
            <person name="Hendrix R.W."/>
            <person name="Hatfull G.F."/>
        </authorList>
    </citation>
    <scope>NUCLEOTIDE SEQUENCE [LARGE SCALE GENOMIC DNA]</scope>
</reference>
<keyword evidence="7" id="KW-0812">Transmembrane</keyword>
<feature type="binding site" evidence="6">
    <location>
        <position position="108"/>
    </location>
    <ligand>
        <name>Ca(2+)</name>
        <dbReference type="ChEBI" id="CHEBI:29108"/>
    </ligand>
</feature>
<evidence type="ECO:0000313" key="10">
    <source>
        <dbReference type="Proteomes" id="UP001429100"/>
    </source>
</evidence>
<dbReference type="GO" id="GO:0004382">
    <property type="term" value="F:GDP phosphatase activity"/>
    <property type="evidence" value="ECO:0007669"/>
    <property type="project" value="TreeGrafter"/>
</dbReference>
<feature type="binding site" evidence="6">
    <location>
        <position position="340"/>
    </location>
    <ligand>
        <name>Ca(2+)</name>
        <dbReference type="ChEBI" id="CHEBI:29108"/>
    </ligand>
</feature>
<evidence type="ECO:0000313" key="8">
    <source>
        <dbReference type="EMBL" id="CUV06582.1"/>
    </source>
</evidence>
<dbReference type="Proteomes" id="UP001429100">
    <property type="component" value="Unassembled WGS sequence"/>
</dbReference>
<dbReference type="GO" id="GO:0005509">
    <property type="term" value="F:calcium ion binding"/>
    <property type="evidence" value="ECO:0007669"/>
    <property type="project" value="InterPro"/>
</dbReference>
<dbReference type="PANTHER" id="PTHR13023:SF3">
    <property type="entry name" value="SOLUBLE CALCIUM-ACTIVATED NUCLEOTIDASE 1"/>
    <property type="match status" value="1"/>
</dbReference>
<evidence type="ECO:0000313" key="9">
    <source>
        <dbReference type="EMBL" id="PPS97639.1"/>
    </source>
</evidence>
<accession>A0A0S4TGJ7</accession>
<dbReference type="VEuPathDB" id="CryptoDB:ChTU502y2012_406g0515"/>
<feature type="binding site" evidence="6">
    <location>
        <position position="157"/>
    </location>
    <ligand>
        <name>Ca(2+)</name>
        <dbReference type="ChEBI" id="CHEBI:29108"/>
    </ligand>
</feature>
<feature type="transmembrane region" description="Helical" evidence="7">
    <location>
        <begin position="6"/>
        <end position="29"/>
    </location>
</feature>
<dbReference type="FunFam" id="2.120.10.100:FF:000003">
    <property type="entry name" value="Apyrase calcium-activated nucleotidase SCAN-1-like protein signal peptide"/>
    <property type="match status" value="1"/>
</dbReference>
<dbReference type="VEuPathDB" id="CryptoDB:GY17_00000160"/>
<name>A0A0S4TGJ7_CRYHO</name>
<dbReference type="Proteomes" id="UP000199752">
    <property type="component" value="Chromosome 6"/>
</dbReference>
<dbReference type="Pfam" id="PF06079">
    <property type="entry name" value="Apyrase"/>
    <property type="match status" value="1"/>
</dbReference>
<evidence type="ECO:0000256" key="1">
    <source>
        <dbReference type="ARBA" id="ARBA00001913"/>
    </source>
</evidence>
<protein>
    <submittedName>
        <fullName evidence="9">Apyrase</fullName>
    </submittedName>
</protein>
<evidence type="ECO:0000256" key="5">
    <source>
        <dbReference type="ARBA" id="ARBA00025738"/>
    </source>
</evidence>
<dbReference type="VEuPathDB" id="CryptoDB:CHUDEA6_1570"/>
<keyword evidence="2 6" id="KW-0479">Metal-binding</keyword>
<dbReference type="EMBL" id="LN877952">
    <property type="protein sequence ID" value="CUV06582.1"/>
    <property type="molecule type" value="Genomic_DNA"/>
</dbReference>
<evidence type="ECO:0000256" key="3">
    <source>
        <dbReference type="ARBA" id="ARBA00022801"/>
    </source>
</evidence>
<proteinExistence type="inferred from homology"/>
<feature type="binding site" evidence="6">
    <location>
        <position position="286"/>
    </location>
    <ligand>
        <name>Ca(2+)</name>
        <dbReference type="ChEBI" id="CHEBI:29108"/>
    </ligand>
</feature>
<evidence type="ECO:0000256" key="6">
    <source>
        <dbReference type="PIRSR" id="PIRSR609283-1"/>
    </source>
</evidence>
<dbReference type="GO" id="GO:0045134">
    <property type="term" value="F:UDP phosphatase activity"/>
    <property type="evidence" value="ECO:0007669"/>
    <property type="project" value="TreeGrafter"/>
</dbReference>
<comment type="cofactor">
    <cofactor evidence="1 6">
        <name>Ca(2+)</name>
        <dbReference type="ChEBI" id="CHEBI:29108"/>
    </cofactor>
</comment>
<feature type="binding site" evidence="6">
    <location>
        <position position="109"/>
    </location>
    <ligand>
        <name>Ca(2+)</name>
        <dbReference type="ChEBI" id="CHEBI:29108"/>
    </ligand>
</feature>
<keyword evidence="10" id="KW-1185">Reference proteome</keyword>
<evidence type="ECO:0000256" key="7">
    <source>
        <dbReference type="SAM" id="Phobius"/>
    </source>
</evidence>
<dbReference type="AlphaFoldDB" id="A0A0S4TGJ7"/>
<dbReference type="EMBL" id="JTAI01000007">
    <property type="protein sequence ID" value="PPS97639.1"/>
    <property type="molecule type" value="Genomic_DNA"/>
</dbReference>
<dbReference type="InterPro" id="IPR009283">
    <property type="entry name" value="Apyrase"/>
</dbReference>
<gene>
    <name evidence="8" type="ORF">CHUDEA6_1570</name>
    <name evidence="9" type="ORF">GY17_00000160</name>
</gene>
<dbReference type="Gene3D" id="2.120.10.100">
    <property type="entry name" value="Apyrase"/>
    <property type="match status" value="1"/>
</dbReference>
<evidence type="ECO:0000256" key="2">
    <source>
        <dbReference type="ARBA" id="ARBA00022723"/>
    </source>
</evidence>
<keyword evidence="4 6" id="KW-0106">Calcium</keyword>
<keyword evidence="7" id="KW-1133">Transmembrane helix</keyword>
<reference evidence="9 10" key="1">
    <citation type="submission" date="2014-11" db="EMBL/GenBank/DDBJ databases">
        <title>Comparative genomic analysis of Cryptosporidium hominis reveals occurrence of genetic recombination in virulent subtypes.</title>
        <authorList>
            <person name="Guo Y."/>
            <person name="Tang K."/>
            <person name="Frace M."/>
            <person name="Li N."/>
            <person name="Roellig D.M."/>
            <person name="Sammons S."/>
            <person name="Knipe K."/>
            <person name="Rowe L."/>
            <person name="Feng Y."/>
            <person name="Xiao L."/>
        </authorList>
    </citation>
    <scope>NUCLEOTIDE SEQUENCE [LARGE SCALE GENOMIC DNA]</scope>
    <source>
        <strain evidence="9">30976</strain>
    </source>
</reference>
<comment type="similarity">
    <text evidence="5">Belongs to the apyrase family.</text>
</comment>
<keyword evidence="3" id="KW-0378">Hydrolase</keyword>
<dbReference type="PANTHER" id="PTHR13023">
    <property type="entry name" value="APYRASE"/>
    <property type="match status" value="1"/>
</dbReference>
<dbReference type="VEuPathDB" id="CryptoDB:Chro.60194"/>
<dbReference type="GO" id="GO:0030166">
    <property type="term" value="P:proteoglycan biosynthetic process"/>
    <property type="evidence" value="ECO:0007669"/>
    <property type="project" value="TreeGrafter"/>
</dbReference>
<keyword evidence="7" id="KW-0472">Membrane</keyword>